<keyword evidence="1" id="KW-0812">Transmembrane</keyword>
<dbReference type="EMBL" id="BK016123">
    <property type="protein sequence ID" value="DAF96900.1"/>
    <property type="molecule type" value="Genomic_DNA"/>
</dbReference>
<evidence type="ECO:0000256" key="1">
    <source>
        <dbReference type="SAM" id="Phobius"/>
    </source>
</evidence>
<protein>
    <submittedName>
        <fullName evidence="2">Holin protein</fullName>
    </submittedName>
</protein>
<feature type="transmembrane region" description="Helical" evidence="1">
    <location>
        <begin position="13"/>
        <end position="31"/>
    </location>
</feature>
<keyword evidence="1" id="KW-1133">Transmembrane helix</keyword>
<reference evidence="2" key="1">
    <citation type="journal article" date="2021" name="Proc. Natl. Acad. Sci. U.S.A.">
        <title>A Catalog of Tens of Thousands of Viruses from Human Metagenomes Reveals Hidden Associations with Chronic Diseases.</title>
        <authorList>
            <person name="Tisza M.J."/>
            <person name="Buck C.B."/>
        </authorList>
    </citation>
    <scope>NUCLEOTIDE SEQUENCE</scope>
    <source>
        <strain evidence="2">Ct89S11</strain>
    </source>
</reference>
<sequence>MMQHFGFNPALDILIAVVLSVFGSSGFWVYLQKRQERRSANTRLLLGMAHDRIVYVGKTYIHRGSLTLDEYEDFMKYLYEPYAEFGGNGLAERIVEEVKRLPVVPSSRTPTRRSKHDG</sequence>
<organism evidence="2">
    <name type="scientific">Siphoviridae sp. ct89S11</name>
    <dbReference type="NCBI Taxonomy" id="2825357"/>
    <lineage>
        <taxon>Viruses</taxon>
        <taxon>Duplodnaviria</taxon>
        <taxon>Heunggongvirae</taxon>
        <taxon>Uroviricota</taxon>
        <taxon>Caudoviricetes</taxon>
    </lineage>
</organism>
<proteinExistence type="predicted"/>
<accession>A0A8S5UR69</accession>
<evidence type="ECO:0000313" key="2">
    <source>
        <dbReference type="EMBL" id="DAF96900.1"/>
    </source>
</evidence>
<name>A0A8S5UR69_9CAUD</name>
<keyword evidence="1" id="KW-0472">Membrane</keyword>